<gene>
    <name evidence="1" type="ORF">F7Q99_39075</name>
</gene>
<name>A0A6N7L200_9ACTN</name>
<keyword evidence="2" id="KW-1185">Reference proteome</keyword>
<dbReference type="EMBL" id="WBOF01000010">
    <property type="protein sequence ID" value="MQS18036.1"/>
    <property type="molecule type" value="Genomic_DNA"/>
</dbReference>
<evidence type="ECO:0000313" key="1">
    <source>
        <dbReference type="EMBL" id="MQS18036.1"/>
    </source>
</evidence>
<evidence type="ECO:0000313" key="2">
    <source>
        <dbReference type="Proteomes" id="UP000450000"/>
    </source>
</evidence>
<dbReference type="Proteomes" id="UP000450000">
    <property type="component" value="Unassembled WGS sequence"/>
</dbReference>
<comment type="caution">
    <text evidence="1">The sequence shown here is derived from an EMBL/GenBank/DDBJ whole genome shotgun (WGS) entry which is preliminary data.</text>
</comment>
<dbReference type="AlphaFoldDB" id="A0A6N7L200"/>
<protein>
    <submittedName>
        <fullName evidence="1">Uncharacterized protein</fullName>
    </submittedName>
</protein>
<accession>A0A6N7L200</accession>
<sequence length="84" mass="8879">MAPLAPSHMSGTDSEAYRLAILASERLRVSLARHRLDLPGVRGDHPSGAGEPMVELGRASATVVHAVADLLDRLPLDGREAATE</sequence>
<proteinExistence type="predicted"/>
<reference evidence="1 2" key="1">
    <citation type="submission" date="2019-09" db="EMBL/GenBank/DDBJ databases">
        <title>Genome Sequences of Streptomyces kaniharaensis ATCC 21070.</title>
        <authorList>
            <person name="Zhu W."/>
            <person name="De Crecy-Lagard V."/>
            <person name="Richards N.G."/>
        </authorList>
    </citation>
    <scope>NUCLEOTIDE SEQUENCE [LARGE SCALE GENOMIC DNA]</scope>
    <source>
        <strain evidence="1 2">SF-557</strain>
    </source>
</reference>
<dbReference type="RefSeq" id="WP_153472108.1">
    <property type="nucleotide sequence ID" value="NZ_WBOF01000010.1"/>
</dbReference>
<organism evidence="1 2">
    <name type="scientific">Streptomyces kaniharaensis</name>
    <dbReference type="NCBI Taxonomy" id="212423"/>
    <lineage>
        <taxon>Bacteria</taxon>
        <taxon>Bacillati</taxon>
        <taxon>Actinomycetota</taxon>
        <taxon>Actinomycetes</taxon>
        <taxon>Kitasatosporales</taxon>
        <taxon>Streptomycetaceae</taxon>
        <taxon>Streptomyces</taxon>
    </lineage>
</organism>